<comment type="caution">
    <text evidence="1">The sequence shown here is derived from an EMBL/GenBank/DDBJ whole genome shotgun (WGS) entry which is preliminary data.</text>
</comment>
<organism evidence="1 2">
    <name type="scientific">Smallanthus sonchifolius</name>
    <dbReference type="NCBI Taxonomy" id="185202"/>
    <lineage>
        <taxon>Eukaryota</taxon>
        <taxon>Viridiplantae</taxon>
        <taxon>Streptophyta</taxon>
        <taxon>Embryophyta</taxon>
        <taxon>Tracheophyta</taxon>
        <taxon>Spermatophyta</taxon>
        <taxon>Magnoliopsida</taxon>
        <taxon>eudicotyledons</taxon>
        <taxon>Gunneridae</taxon>
        <taxon>Pentapetalae</taxon>
        <taxon>asterids</taxon>
        <taxon>campanulids</taxon>
        <taxon>Asterales</taxon>
        <taxon>Asteraceae</taxon>
        <taxon>Asteroideae</taxon>
        <taxon>Heliantheae alliance</taxon>
        <taxon>Millerieae</taxon>
        <taxon>Smallanthus</taxon>
    </lineage>
</organism>
<keyword evidence="2" id="KW-1185">Reference proteome</keyword>
<name>A0ACB9J2E7_9ASTR</name>
<dbReference type="Proteomes" id="UP001056120">
    <property type="component" value="Linkage Group LG06"/>
</dbReference>
<evidence type="ECO:0000313" key="1">
    <source>
        <dbReference type="EMBL" id="KAI3813926.1"/>
    </source>
</evidence>
<gene>
    <name evidence="1" type="ORF">L1987_18661</name>
</gene>
<dbReference type="EMBL" id="CM042023">
    <property type="protein sequence ID" value="KAI3813926.1"/>
    <property type="molecule type" value="Genomic_DNA"/>
</dbReference>
<sequence>MSASIPVVDLSSDTEAIDLTVPLPAGRFYIRDSKTGLPSVWNQQETCGWIPDDTEIVSSPTRPNRSRAHRPASPVIRESAIDVPVPVDEAWEPIDRDVLARPVGVGVVLGERSVYEIEGTSAAGRGMVLDDSVRRLFAAYESRITELESLVQALEDRVGVTEVGLLAVQQQMSGMAKLPMTPTTRTGGSSGSTPLPSSSEELSQVIAQQIAAAIAQQNANWNASVRMETWSKVGDLGKKVVEAGEKFGDVEKKPFDEKGRIWDSSRIVLVSRRREIRILIRLMLQMRLVLLVGKPFAKDAENRGIKLRFVDLRRR</sequence>
<proteinExistence type="predicted"/>
<reference evidence="2" key="1">
    <citation type="journal article" date="2022" name="Mol. Ecol. Resour.">
        <title>The genomes of chicory, endive, great burdock and yacon provide insights into Asteraceae palaeo-polyploidization history and plant inulin production.</title>
        <authorList>
            <person name="Fan W."/>
            <person name="Wang S."/>
            <person name="Wang H."/>
            <person name="Wang A."/>
            <person name="Jiang F."/>
            <person name="Liu H."/>
            <person name="Zhao H."/>
            <person name="Xu D."/>
            <person name="Zhang Y."/>
        </authorList>
    </citation>
    <scope>NUCLEOTIDE SEQUENCE [LARGE SCALE GENOMIC DNA]</scope>
    <source>
        <strain evidence="2">cv. Yunnan</strain>
    </source>
</reference>
<reference evidence="1 2" key="2">
    <citation type="journal article" date="2022" name="Mol. Ecol. Resour.">
        <title>The genomes of chicory, endive, great burdock and yacon provide insights into Asteraceae paleo-polyploidization history and plant inulin production.</title>
        <authorList>
            <person name="Fan W."/>
            <person name="Wang S."/>
            <person name="Wang H."/>
            <person name="Wang A."/>
            <person name="Jiang F."/>
            <person name="Liu H."/>
            <person name="Zhao H."/>
            <person name="Xu D."/>
            <person name="Zhang Y."/>
        </authorList>
    </citation>
    <scope>NUCLEOTIDE SEQUENCE [LARGE SCALE GENOMIC DNA]</scope>
    <source>
        <strain evidence="2">cv. Yunnan</strain>
        <tissue evidence="1">Leaves</tissue>
    </source>
</reference>
<accession>A0ACB9J2E7</accession>
<evidence type="ECO:0000313" key="2">
    <source>
        <dbReference type="Proteomes" id="UP001056120"/>
    </source>
</evidence>
<protein>
    <submittedName>
        <fullName evidence="1">Uncharacterized protein</fullName>
    </submittedName>
</protein>